<organism evidence="2 3">
    <name type="scientific">Streptomyces varsoviensis</name>
    <dbReference type="NCBI Taxonomy" id="67373"/>
    <lineage>
        <taxon>Bacteria</taxon>
        <taxon>Bacillati</taxon>
        <taxon>Actinomycetota</taxon>
        <taxon>Actinomycetes</taxon>
        <taxon>Kitasatosporales</taxon>
        <taxon>Streptomycetaceae</taxon>
        <taxon>Streptomyces</taxon>
    </lineage>
</organism>
<dbReference type="SMART" id="SM00530">
    <property type="entry name" value="HTH_XRE"/>
    <property type="match status" value="1"/>
</dbReference>
<dbReference type="InterPro" id="IPR001387">
    <property type="entry name" value="Cro/C1-type_HTH"/>
</dbReference>
<dbReference type="InterPro" id="IPR043917">
    <property type="entry name" value="DUF5753"/>
</dbReference>
<comment type="caution">
    <text evidence="2">The sequence shown here is derived from an EMBL/GenBank/DDBJ whole genome shotgun (WGS) entry which is preliminary data.</text>
</comment>
<dbReference type="PROSITE" id="PS50943">
    <property type="entry name" value="HTH_CROC1"/>
    <property type="match status" value="1"/>
</dbReference>
<dbReference type="Gene3D" id="1.10.260.40">
    <property type="entry name" value="lambda repressor-like DNA-binding domains"/>
    <property type="match status" value="1"/>
</dbReference>
<dbReference type="RefSeq" id="WP_030885938.1">
    <property type="nucleotide sequence ID" value="NZ_JBIRHZ010000004.1"/>
</dbReference>
<dbReference type="EMBL" id="LGUT01003147">
    <property type="protein sequence ID" value="KOG85890.1"/>
    <property type="molecule type" value="Genomic_DNA"/>
</dbReference>
<name>A0ABR5IXL0_9ACTN</name>
<evidence type="ECO:0000259" key="1">
    <source>
        <dbReference type="PROSITE" id="PS50943"/>
    </source>
</evidence>
<accession>A0ABR5IXL0</accession>
<dbReference type="SUPFAM" id="SSF47413">
    <property type="entry name" value="lambda repressor-like DNA-binding domains"/>
    <property type="match status" value="1"/>
</dbReference>
<proteinExistence type="predicted"/>
<dbReference type="CDD" id="cd00093">
    <property type="entry name" value="HTH_XRE"/>
    <property type="match status" value="1"/>
</dbReference>
<dbReference type="Pfam" id="PF19054">
    <property type="entry name" value="DUF5753"/>
    <property type="match status" value="1"/>
</dbReference>
<evidence type="ECO:0000313" key="2">
    <source>
        <dbReference type="EMBL" id="KOG85890.1"/>
    </source>
</evidence>
<gene>
    <name evidence="2" type="ORF">ADK38_34130</name>
</gene>
<evidence type="ECO:0000313" key="3">
    <source>
        <dbReference type="Proteomes" id="UP000037020"/>
    </source>
</evidence>
<keyword evidence="3" id="KW-1185">Reference proteome</keyword>
<reference evidence="2 3" key="1">
    <citation type="submission" date="2015-07" db="EMBL/GenBank/DDBJ databases">
        <authorList>
            <person name="Ju K.-S."/>
            <person name="Doroghazi J.R."/>
            <person name="Metcalf W.W."/>
        </authorList>
    </citation>
    <scope>NUCLEOTIDE SEQUENCE [LARGE SCALE GENOMIC DNA]</scope>
    <source>
        <strain evidence="2 3">NRRL B-3589</strain>
    </source>
</reference>
<sequence>MGDARTGSAPTVLRLVLGIQLRGLRERAGLELEEAAAAIDVTHQTIRRMEKAEVGLKIPYVKELVARYGLSEEEREDFLALVREANKPGWWHRFRDVLPDWFSAYVSLEDAAELIRSYEPHYVPGLLQTEDYARAVLTVGSDGNTAELERRVAFRIKRQDLLTTDHAPTVWAVLDETVFRRPVGGPDVMRAQIDHLLEVSQRPNVRLQIMPFAAGPHRGAFGPFHLFRCRLREQPDVIYTEGLTGAGYLDDRPDVAAYIEALDHMAVQAASFEQTRTILKDLREEL</sequence>
<dbReference type="InterPro" id="IPR010982">
    <property type="entry name" value="Lambda_DNA-bd_dom_sf"/>
</dbReference>
<dbReference type="Pfam" id="PF13560">
    <property type="entry name" value="HTH_31"/>
    <property type="match status" value="1"/>
</dbReference>
<dbReference type="Proteomes" id="UP000037020">
    <property type="component" value="Unassembled WGS sequence"/>
</dbReference>
<protein>
    <submittedName>
        <fullName evidence="2">XRE family transcriptional regulator</fullName>
    </submittedName>
</protein>
<feature type="domain" description="HTH cro/C1-type" evidence="1">
    <location>
        <begin position="21"/>
        <end position="75"/>
    </location>
</feature>